<evidence type="ECO:0000313" key="2">
    <source>
        <dbReference type="EMBL" id="CAF9912285.1"/>
    </source>
</evidence>
<name>A0A8H3EV98_9LECA</name>
<protein>
    <submittedName>
        <fullName evidence="2">Uncharacterized protein</fullName>
    </submittedName>
</protein>
<feature type="compositionally biased region" description="Basic and acidic residues" evidence="1">
    <location>
        <begin position="57"/>
        <end position="67"/>
    </location>
</feature>
<gene>
    <name evidence="2" type="ORF">GOMPHAMPRED_007619</name>
</gene>
<accession>A0A8H3EV98</accession>
<proteinExistence type="predicted"/>
<dbReference type="Proteomes" id="UP000664169">
    <property type="component" value="Unassembled WGS sequence"/>
</dbReference>
<feature type="region of interest" description="Disordered" evidence="1">
    <location>
        <begin position="22"/>
        <end position="85"/>
    </location>
</feature>
<dbReference type="AlphaFoldDB" id="A0A8H3EV98"/>
<evidence type="ECO:0000313" key="3">
    <source>
        <dbReference type="Proteomes" id="UP000664169"/>
    </source>
</evidence>
<evidence type="ECO:0000256" key="1">
    <source>
        <dbReference type="SAM" id="MobiDB-lite"/>
    </source>
</evidence>
<feature type="region of interest" description="Disordered" evidence="1">
    <location>
        <begin position="156"/>
        <end position="208"/>
    </location>
</feature>
<comment type="caution">
    <text evidence="2">The sequence shown here is derived from an EMBL/GenBank/DDBJ whole genome shotgun (WGS) entry which is preliminary data.</text>
</comment>
<dbReference type="OrthoDB" id="3791134at2759"/>
<feature type="compositionally biased region" description="Basic and acidic residues" evidence="1">
    <location>
        <begin position="74"/>
        <end position="83"/>
    </location>
</feature>
<reference evidence="2" key="1">
    <citation type="submission" date="2021-03" db="EMBL/GenBank/DDBJ databases">
        <authorList>
            <person name="Tagirdzhanova G."/>
        </authorList>
    </citation>
    <scope>NUCLEOTIDE SEQUENCE</scope>
</reference>
<dbReference type="EMBL" id="CAJPDQ010000007">
    <property type="protein sequence ID" value="CAF9912285.1"/>
    <property type="molecule type" value="Genomic_DNA"/>
</dbReference>
<feature type="region of interest" description="Disordered" evidence="1">
    <location>
        <begin position="239"/>
        <end position="273"/>
    </location>
</feature>
<sequence length="273" mass="28435">MPNISFDIFFDDNVVNITASRGKHAPTVKPQWKTRTAPKLPPKEPAAPVTAVFAKPTRAEKESEKPAQPRKPAPKLEVRKKPESSSNYIGGYVDQVVGGALKAGGGFAGDAVGAVGNGINSFGGGIEKSIRRYGDGAKDYGNAIKDWTDADGPRNTTAANPLGLPNSITGGKRSLGWSKSSPTVNSSPVYRAPSSVGTKAAIKPSPSVRRVPAQISKVTNVPVKRAGPSKVPIAGVTVKNQSPAKTKPPSGGVKKVPMAGPTMKKNQALAKKK</sequence>
<keyword evidence="3" id="KW-1185">Reference proteome</keyword>
<organism evidence="2 3">
    <name type="scientific">Gomphillus americanus</name>
    <dbReference type="NCBI Taxonomy" id="1940652"/>
    <lineage>
        <taxon>Eukaryota</taxon>
        <taxon>Fungi</taxon>
        <taxon>Dikarya</taxon>
        <taxon>Ascomycota</taxon>
        <taxon>Pezizomycotina</taxon>
        <taxon>Lecanoromycetes</taxon>
        <taxon>OSLEUM clade</taxon>
        <taxon>Ostropomycetidae</taxon>
        <taxon>Ostropales</taxon>
        <taxon>Graphidaceae</taxon>
        <taxon>Gomphilloideae</taxon>
        <taxon>Gomphillus</taxon>
    </lineage>
</organism>
<feature type="compositionally biased region" description="Polar residues" evidence="1">
    <location>
        <begin position="177"/>
        <end position="188"/>
    </location>
</feature>